<sequence>MKKAFVIVITALICSIMTMQTTSCTEGKNRQDSITADSMGRDTSVFDSLEKIIEETPMPKTADELFDDFVFNFAGNGKLQRTRIVFPLQMITGNKTTMIESNQWRTEHFFMTQGFYTLICDNRKQMALGKDTSVNHVVVEKIMLDKKAVKQYIFNRNNGKWMLTSIVNQGIGQNPNASFLNFYNRFANDTTFQIASLNNPVKFTGQDPDDDFATMTGEIAPETWLAFAPTDMPRGIIYNIMYGEKSVASNEKIFCLRGIANGQEMEMTFKKIGGNWKLTKLVQ</sequence>
<feature type="chain" id="PRO_5018779324" evidence="1">
    <location>
        <begin position="20"/>
        <end position="283"/>
    </location>
</feature>
<protein>
    <submittedName>
        <fullName evidence="2">DUF4348 domain-containing protein</fullName>
    </submittedName>
</protein>
<organism evidence="2 3">
    <name type="scientific">Prevotella koreensis</name>
    <dbReference type="NCBI Taxonomy" id="2490854"/>
    <lineage>
        <taxon>Bacteria</taxon>
        <taxon>Pseudomonadati</taxon>
        <taxon>Bacteroidota</taxon>
        <taxon>Bacteroidia</taxon>
        <taxon>Bacteroidales</taxon>
        <taxon>Prevotellaceae</taxon>
        <taxon>Prevotella</taxon>
    </lineage>
</organism>
<dbReference type="Proteomes" id="UP000278983">
    <property type="component" value="Unassembled WGS sequence"/>
</dbReference>
<evidence type="ECO:0000256" key="1">
    <source>
        <dbReference type="SAM" id="SignalP"/>
    </source>
</evidence>
<dbReference type="Gene3D" id="3.10.450.410">
    <property type="match status" value="1"/>
</dbReference>
<proteinExistence type="predicted"/>
<accession>A0A3S0RYG1</accession>
<reference evidence="2 3" key="1">
    <citation type="submission" date="2018-12" db="EMBL/GenBank/DDBJ databases">
        <title>Genome sequencing of Prevotella sp. KCOM 3155 (= JS262).</title>
        <authorList>
            <person name="Kook J.-K."/>
            <person name="Park S.-N."/>
            <person name="Lim Y.K."/>
        </authorList>
    </citation>
    <scope>NUCLEOTIDE SEQUENCE [LARGE SCALE GENOMIC DNA]</scope>
    <source>
        <strain evidence="2 3">KCOM 3155</strain>
    </source>
</reference>
<feature type="signal peptide" evidence="1">
    <location>
        <begin position="1"/>
        <end position="19"/>
    </location>
</feature>
<evidence type="ECO:0000313" key="2">
    <source>
        <dbReference type="EMBL" id="RUL58372.1"/>
    </source>
</evidence>
<dbReference type="RefSeq" id="WP_126677476.1">
    <property type="nucleotide sequence ID" value="NZ_RYYU01000001.1"/>
</dbReference>
<keyword evidence="1" id="KW-0732">Signal</keyword>
<evidence type="ECO:0000313" key="3">
    <source>
        <dbReference type="Proteomes" id="UP000278983"/>
    </source>
</evidence>
<name>A0A3S0RYG1_9BACT</name>
<dbReference type="InterPro" id="IPR025590">
    <property type="entry name" value="DUF4348"/>
</dbReference>
<gene>
    <name evidence="2" type="ORF">EHV08_00365</name>
</gene>
<dbReference type="OrthoDB" id="1041782at2"/>
<comment type="caution">
    <text evidence="2">The sequence shown here is derived from an EMBL/GenBank/DDBJ whole genome shotgun (WGS) entry which is preliminary data.</text>
</comment>
<dbReference type="AlphaFoldDB" id="A0A3S0RYG1"/>
<dbReference type="EMBL" id="RYYU01000001">
    <property type="protein sequence ID" value="RUL58372.1"/>
    <property type="molecule type" value="Genomic_DNA"/>
</dbReference>
<dbReference type="Pfam" id="PF14254">
    <property type="entry name" value="DUF4348"/>
    <property type="match status" value="1"/>
</dbReference>
<keyword evidence="3" id="KW-1185">Reference proteome</keyword>